<evidence type="ECO:0000313" key="2">
    <source>
        <dbReference type="Proteomes" id="UP001596620"/>
    </source>
</evidence>
<evidence type="ECO:0000313" key="1">
    <source>
        <dbReference type="EMBL" id="MFC7746715.1"/>
    </source>
</evidence>
<dbReference type="Gene3D" id="3.40.50.720">
    <property type="entry name" value="NAD(P)-binding Rossmann-like Domain"/>
    <property type="match status" value="1"/>
</dbReference>
<proteinExistence type="predicted"/>
<gene>
    <name evidence="1" type="ORF">ACFQU8_05595</name>
</gene>
<keyword evidence="2" id="KW-1185">Reference proteome</keyword>
<name>A0ABW2UTX8_9BACI</name>
<organism evidence="1 2">
    <name type="scientific">Lentibacillus kimchii</name>
    <dbReference type="NCBI Taxonomy" id="1542911"/>
    <lineage>
        <taxon>Bacteria</taxon>
        <taxon>Bacillati</taxon>
        <taxon>Bacillota</taxon>
        <taxon>Bacilli</taxon>
        <taxon>Bacillales</taxon>
        <taxon>Bacillaceae</taxon>
        <taxon>Lentibacillus</taxon>
    </lineage>
</organism>
<dbReference type="Proteomes" id="UP001596620">
    <property type="component" value="Unassembled WGS sequence"/>
</dbReference>
<protein>
    <recommendedName>
        <fullName evidence="3">Quinate/shikimate 5-dehydrogenase/glutamyl-tRNA reductase domain-containing protein</fullName>
    </recommendedName>
</protein>
<dbReference type="EMBL" id="JBHTGR010000009">
    <property type="protein sequence ID" value="MFC7746715.1"/>
    <property type="molecule type" value="Genomic_DNA"/>
</dbReference>
<dbReference type="InterPro" id="IPR036291">
    <property type="entry name" value="NAD(P)-bd_dom_sf"/>
</dbReference>
<sequence length="337" mass="37059">MGVTEQLHDELNAISGSQHTAVTINSTARAGNDFLVLPRRYTKDTAIAGFLIDREDLLRETLDVFDGQVDTIYVDIEQKKEISLFQTAKQMLQHSRLEALKPNDMAVEACDMLIRQQFGDDVENRRIVIIGTGNLASKITLRLSERQARVYMLGRSRTKEQNVIDGLNTFVPAYSAPVRSFSELPDDGQPAAAVIAFIIGQFQEEARLLPYIGPETFLVDGGINNFSGQLIQQLTARGLTVTRLDVRLGLPYQLMAADNYITEFFRDVFGKTEISGITLVAGGFIGEAGSVIVDSITRPGQIVGIADGKGGVKRHEHLTAADEEAIRTIRDAFSVSL</sequence>
<dbReference type="SUPFAM" id="SSF51735">
    <property type="entry name" value="NAD(P)-binding Rossmann-fold domains"/>
    <property type="match status" value="1"/>
</dbReference>
<evidence type="ECO:0008006" key="3">
    <source>
        <dbReference type="Google" id="ProtNLM"/>
    </source>
</evidence>
<dbReference type="RefSeq" id="WP_382358225.1">
    <property type="nucleotide sequence ID" value="NZ_JBHTGR010000009.1"/>
</dbReference>
<reference evidence="2" key="1">
    <citation type="journal article" date="2019" name="Int. J. Syst. Evol. Microbiol.">
        <title>The Global Catalogue of Microorganisms (GCM) 10K type strain sequencing project: providing services to taxonomists for standard genome sequencing and annotation.</title>
        <authorList>
            <consortium name="The Broad Institute Genomics Platform"/>
            <consortium name="The Broad Institute Genome Sequencing Center for Infectious Disease"/>
            <person name="Wu L."/>
            <person name="Ma J."/>
        </authorList>
    </citation>
    <scope>NUCLEOTIDE SEQUENCE [LARGE SCALE GENOMIC DNA]</scope>
    <source>
        <strain evidence="2">JCM 30234</strain>
    </source>
</reference>
<comment type="caution">
    <text evidence="1">The sequence shown here is derived from an EMBL/GenBank/DDBJ whole genome shotgun (WGS) entry which is preliminary data.</text>
</comment>
<accession>A0ABW2UTX8</accession>